<evidence type="ECO:0000256" key="3">
    <source>
        <dbReference type="SAM" id="Coils"/>
    </source>
</evidence>
<dbReference type="AlphaFoldDB" id="A0AAV6VEN2"/>
<feature type="compositionally biased region" description="Basic residues" evidence="4">
    <location>
        <begin position="289"/>
        <end position="303"/>
    </location>
</feature>
<reference evidence="6 7" key="1">
    <citation type="journal article" date="2022" name="Nat. Ecol. Evol.">
        <title>A masculinizing supergene underlies an exaggerated male reproductive morph in a spider.</title>
        <authorList>
            <person name="Hendrickx F."/>
            <person name="De Corte Z."/>
            <person name="Sonet G."/>
            <person name="Van Belleghem S.M."/>
            <person name="Kostlbacher S."/>
            <person name="Vangestel C."/>
        </authorList>
    </citation>
    <scope>NUCLEOTIDE SEQUENCE [LARGE SCALE GENOMIC DNA]</scope>
    <source>
        <strain evidence="6">W744_W776</strain>
    </source>
</reference>
<gene>
    <name evidence="6" type="ORF">JTE90_002381</name>
</gene>
<feature type="compositionally biased region" description="Basic and acidic residues" evidence="4">
    <location>
        <begin position="238"/>
        <end position="288"/>
    </location>
</feature>
<feature type="region of interest" description="Disordered" evidence="4">
    <location>
        <begin position="23"/>
        <end position="58"/>
    </location>
</feature>
<proteinExistence type="inferred from homology"/>
<feature type="region of interest" description="Disordered" evidence="4">
    <location>
        <begin position="199"/>
        <end position="527"/>
    </location>
</feature>
<accession>A0AAV6VEN2</accession>
<evidence type="ECO:0000256" key="4">
    <source>
        <dbReference type="SAM" id="MobiDB-lite"/>
    </source>
</evidence>
<feature type="compositionally biased region" description="Basic and acidic residues" evidence="4">
    <location>
        <begin position="441"/>
        <end position="453"/>
    </location>
</feature>
<protein>
    <recommendedName>
        <fullName evidence="5">Nuclear speckle splicing regulatory protein 1 N-terminal domain-containing protein</fullName>
    </recommendedName>
</protein>
<dbReference type="EMBL" id="JAFNEN010000107">
    <property type="protein sequence ID" value="KAG8194176.1"/>
    <property type="molecule type" value="Genomic_DNA"/>
</dbReference>
<evidence type="ECO:0000259" key="5">
    <source>
        <dbReference type="Pfam" id="PF09745"/>
    </source>
</evidence>
<evidence type="ECO:0000256" key="2">
    <source>
        <dbReference type="ARBA" id="ARBA00023054"/>
    </source>
</evidence>
<name>A0AAV6VEN2_9ARAC</name>
<feature type="compositionally biased region" description="Basic and acidic residues" evidence="4">
    <location>
        <begin position="403"/>
        <end position="421"/>
    </location>
</feature>
<feature type="compositionally biased region" description="Basic and acidic residues" evidence="4">
    <location>
        <begin position="358"/>
        <end position="375"/>
    </location>
</feature>
<feature type="compositionally biased region" description="Basic and acidic residues" evidence="4">
    <location>
        <begin position="199"/>
        <end position="228"/>
    </location>
</feature>
<feature type="region of interest" description="Disordered" evidence="4">
    <location>
        <begin position="102"/>
        <end position="122"/>
    </location>
</feature>
<feature type="domain" description="Nuclear speckle splicing regulatory protein 1 N-terminal" evidence="5">
    <location>
        <begin position="56"/>
        <end position="165"/>
    </location>
</feature>
<evidence type="ECO:0000256" key="1">
    <source>
        <dbReference type="ARBA" id="ARBA00010126"/>
    </source>
</evidence>
<keyword evidence="2 3" id="KW-0175">Coiled coil</keyword>
<dbReference type="PANTHER" id="PTHR31938:SF4">
    <property type="entry name" value="NUCLEAR SPECKLE SPLICING REGULATORY PROTEIN 1"/>
    <property type="match status" value="1"/>
</dbReference>
<feature type="compositionally biased region" description="Basic and acidic residues" evidence="4">
    <location>
        <begin position="514"/>
        <end position="527"/>
    </location>
</feature>
<dbReference type="GO" id="GO:0000381">
    <property type="term" value="P:regulation of alternative mRNA splicing, via spliceosome"/>
    <property type="evidence" value="ECO:0007669"/>
    <property type="project" value="InterPro"/>
</dbReference>
<organism evidence="6 7">
    <name type="scientific">Oedothorax gibbosus</name>
    <dbReference type="NCBI Taxonomy" id="931172"/>
    <lineage>
        <taxon>Eukaryota</taxon>
        <taxon>Metazoa</taxon>
        <taxon>Ecdysozoa</taxon>
        <taxon>Arthropoda</taxon>
        <taxon>Chelicerata</taxon>
        <taxon>Arachnida</taxon>
        <taxon>Araneae</taxon>
        <taxon>Araneomorphae</taxon>
        <taxon>Entelegynae</taxon>
        <taxon>Araneoidea</taxon>
        <taxon>Linyphiidae</taxon>
        <taxon>Erigoninae</taxon>
        <taxon>Oedothorax</taxon>
    </lineage>
</organism>
<dbReference type="PANTHER" id="PTHR31938">
    <property type="entry name" value="NUCLEAR SPECKLE SPLICING REGULATORY PROTEIN 1"/>
    <property type="match status" value="1"/>
</dbReference>
<evidence type="ECO:0000313" key="7">
    <source>
        <dbReference type="Proteomes" id="UP000827092"/>
    </source>
</evidence>
<dbReference type="InterPro" id="IPR018612">
    <property type="entry name" value="NSRP1_N"/>
</dbReference>
<keyword evidence="7" id="KW-1185">Reference proteome</keyword>
<feature type="compositionally biased region" description="Basic and acidic residues" evidence="4">
    <location>
        <begin position="336"/>
        <end position="347"/>
    </location>
</feature>
<dbReference type="InterPro" id="IPR042816">
    <property type="entry name" value="Nsrp1"/>
</dbReference>
<feature type="compositionally biased region" description="Acidic residues" evidence="4">
    <location>
        <begin position="348"/>
        <end position="357"/>
    </location>
</feature>
<comment type="similarity">
    <text evidence="1">Belongs to the NSRP1 family.</text>
</comment>
<feature type="compositionally biased region" description="Acidic residues" evidence="4">
    <location>
        <begin position="384"/>
        <end position="397"/>
    </location>
</feature>
<evidence type="ECO:0000313" key="6">
    <source>
        <dbReference type="EMBL" id="KAG8194176.1"/>
    </source>
</evidence>
<sequence>MDKSKPFGLIISKRAQSFKPTVSTVFGDESDEETIPKKKKPSIPQAKPKKRDLPEVSADPSIYEYDSIYDDMKAQEVAKVAPKDANKPSRYIESLLKAADKRKKDQERRVEKKVHHERELEGDKFKDKEAFVTSGYKKKMQEMEEEEERERRENMLNEMMDVTKQKDLSGFYRHFLKQSVGEEKIPVFGERYAVKTEDVAIKQEKLSDEEGSKKKPSCDKDDKKKDFGPDDENSGEEGPSRKEFHCKDRRKGVEMSKIPKEELISDEGSSSKKDLQRRREMDSGDVSKFRKSKKVSKDVHRRRQDIDSEDDNISGGEGSSEKSSLRKPGVDSALKSSRDDNIDRDTDIDSSSDEEPMDISKDLKSSKNVHTEKGRNKSVVSDNIDQDSDISSSDEDVTIVQQPREDLTQKSSKKESHKNEKPVMPTDNVDKDSDIVSDADASDHSGLKTDSKFQRKRKRPTDTNKPSRNIRKRVEDGNSSAQYDDSSNDDDQKDEESKDKEDGDSDDEQSIPKPVEKADTEPPKPKIDIYAKRTVGDDFAEAQARYFQRMAARSA</sequence>
<dbReference type="Proteomes" id="UP000827092">
    <property type="component" value="Unassembled WGS sequence"/>
</dbReference>
<dbReference type="Pfam" id="PF09745">
    <property type="entry name" value="NSRP1_N"/>
    <property type="match status" value="1"/>
</dbReference>
<comment type="caution">
    <text evidence="6">The sequence shown here is derived from an EMBL/GenBank/DDBJ whole genome shotgun (WGS) entry which is preliminary data.</text>
</comment>
<feature type="coiled-coil region" evidence="3">
    <location>
        <begin position="133"/>
        <end position="165"/>
    </location>
</feature>